<keyword evidence="2" id="KW-0812">Transmembrane</keyword>
<dbReference type="Proteomes" id="UP000067689">
    <property type="component" value="Chromosome"/>
</dbReference>
<dbReference type="EMBL" id="CP011502">
    <property type="protein sequence ID" value="ALX05953.1"/>
    <property type="molecule type" value="Genomic_DNA"/>
</dbReference>
<organism evidence="3 4">
    <name type="scientific">Aeromicrobium erythreum</name>
    <dbReference type="NCBI Taxonomy" id="2041"/>
    <lineage>
        <taxon>Bacteria</taxon>
        <taxon>Bacillati</taxon>
        <taxon>Actinomycetota</taxon>
        <taxon>Actinomycetes</taxon>
        <taxon>Propionibacteriales</taxon>
        <taxon>Nocardioidaceae</taxon>
        <taxon>Aeromicrobium</taxon>
    </lineage>
</organism>
<feature type="transmembrane region" description="Helical" evidence="2">
    <location>
        <begin position="81"/>
        <end position="100"/>
    </location>
</feature>
<keyword evidence="4" id="KW-1185">Reference proteome</keyword>
<dbReference type="RefSeq" id="WP_067860430.1">
    <property type="nucleotide sequence ID" value="NZ_CP011502.1"/>
</dbReference>
<dbReference type="AlphaFoldDB" id="A0A0U4BLH5"/>
<feature type="transmembrane region" description="Helical" evidence="2">
    <location>
        <begin position="52"/>
        <end position="75"/>
    </location>
</feature>
<accession>A0A0U4BLH5</accession>
<sequence>MTEHRTTADPSTSRGIALAWVSWVAGLLAYLWTAATGFSLDGLTPSEETKVLVGVTVAMALTTVLPFMGLCLALVQGRALAAVGLGLALALALVPVAAVGPDAARDWRDRTAPEPTPARPNGGCAVHSGGTNTCPGG</sequence>
<protein>
    <submittedName>
        <fullName evidence="3">Uncharacterized protein</fullName>
    </submittedName>
</protein>
<gene>
    <name evidence="3" type="ORF">AERYTH_15225</name>
</gene>
<dbReference type="STRING" id="2041.AERYTH_15225"/>
<reference evidence="3 4" key="1">
    <citation type="journal article" date="1991" name="Int. J. Syst. Bacteriol.">
        <title>Description of the erythromycin-producing bacterium Arthrobacter sp. strain NRRL B-3381 as Aeromicrobium erythreum gen. nov., sp. nov.</title>
        <authorList>
            <person name="Miller E.S."/>
            <person name="Woese C.R."/>
            <person name="Brenner S."/>
        </authorList>
    </citation>
    <scope>NUCLEOTIDE SEQUENCE [LARGE SCALE GENOMIC DNA]</scope>
    <source>
        <strain evidence="3 4">AR18</strain>
    </source>
</reference>
<feature type="transmembrane region" description="Helical" evidence="2">
    <location>
        <begin position="20"/>
        <end position="40"/>
    </location>
</feature>
<evidence type="ECO:0000256" key="1">
    <source>
        <dbReference type="SAM" id="MobiDB-lite"/>
    </source>
</evidence>
<name>A0A0U4BLH5_9ACTN</name>
<evidence type="ECO:0000313" key="3">
    <source>
        <dbReference type="EMBL" id="ALX05953.1"/>
    </source>
</evidence>
<keyword evidence="2" id="KW-0472">Membrane</keyword>
<evidence type="ECO:0000256" key="2">
    <source>
        <dbReference type="SAM" id="Phobius"/>
    </source>
</evidence>
<keyword evidence="2" id="KW-1133">Transmembrane helix</keyword>
<evidence type="ECO:0000313" key="4">
    <source>
        <dbReference type="Proteomes" id="UP000067689"/>
    </source>
</evidence>
<dbReference type="KEGG" id="aer:AERYTH_15225"/>
<proteinExistence type="predicted"/>
<dbReference type="PATRIC" id="fig|2041.4.peg.3180"/>
<feature type="region of interest" description="Disordered" evidence="1">
    <location>
        <begin position="105"/>
        <end position="137"/>
    </location>
</feature>